<evidence type="ECO:0000313" key="1">
    <source>
        <dbReference type="EMBL" id="KAH7922158.1"/>
    </source>
</evidence>
<evidence type="ECO:0000313" key="2">
    <source>
        <dbReference type="Proteomes" id="UP000790709"/>
    </source>
</evidence>
<proteinExistence type="predicted"/>
<gene>
    <name evidence="1" type="ORF">BV22DRAFT_1049118</name>
</gene>
<sequence>MCSVQTVPQHPEEYIKIGYMRKNIKDITLPLFLGHLLMGSGFYGSDGFLSDRTVHQRTWAPGHLRVNKALKMSIAIMSVRESAGRIENLDSPLGQPNILADEGCENLYNLDNEKDMLEMFKKSSYVYLE</sequence>
<organism evidence="1 2">
    <name type="scientific">Leucogyrophana mollusca</name>
    <dbReference type="NCBI Taxonomy" id="85980"/>
    <lineage>
        <taxon>Eukaryota</taxon>
        <taxon>Fungi</taxon>
        <taxon>Dikarya</taxon>
        <taxon>Basidiomycota</taxon>
        <taxon>Agaricomycotina</taxon>
        <taxon>Agaricomycetes</taxon>
        <taxon>Agaricomycetidae</taxon>
        <taxon>Boletales</taxon>
        <taxon>Boletales incertae sedis</taxon>
        <taxon>Leucogyrophana</taxon>
    </lineage>
</organism>
<reference evidence="1" key="1">
    <citation type="journal article" date="2021" name="New Phytol.">
        <title>Evolutionary innovations through gain and loss of genes in the ectomycorrhizal Boletales.</title>
        <authorList>
            <person name="Wu G."/>
            <person name="Miyauchi S."/>
            <person name="Morin E."/>
            <person name="Kuo A."/>
            <person name="Drula E."/>
            <person name="Varga T."/>
            <person name="Kohler A."/>
            <person name="Feng B."/>
            <person name="Cao Y."/>
            <person name="Lipzen A."/>
            <person name="Daum C."/>
            <person name="Hundley H."/>
            <person name="Pangilinan J."/>
            <person name="Johnson J."/>
            <person name="Barry K."/>
            <person name="LaButti K."/>
            <person name="Ng V."/>
            <person name="Ahrendt S."/>
            <person name="Min B."/>
            <person name="Choi I.G."/>
            <person name="Park H."/>
            <person name="Plett J.M."/>
            <person name="Magnuson J."/>
            <person name="Spatafora J.W."/>
            <person name="Nagy L.G."/>
            <person name="Henrissat B."/>
            <person name="Grigoriev I.V."/>
            <person name="Yang Z.L."/>
            <person name="Xu J."/>
            <person name="Martin F.M."/>
        </authorList>
    </citation>
    <scope>NUCLEOTIDE SEQUENCE</scope>
    <source>
        <strain evidence="1">KUC20120723A-06</strain>
    </source>
</reference>
<protein>
    <submittedName>
        <fullName evidence="1">Uncharacterized protein</fullName>
    </submittedName>
</protein>
<keyword evidence="2" id="KW-1185">Reference proteome</keyword>
<comment type="caution">
    <text evidence="1">The sequence shown here is derived from an EMBL/GenBank/DDBJ whole genome shotgun (WGS) entry which is preliminary data.</text>
</comment>
<accession>A0ACB8BAB2</accession>
<dbReference type="EMBL" id="MU266496">
    <property type="protein sequence ID" value="KAH7922158.1"/>
    <property type="molecule type" value="Genomic_DNA"/>
</dbReference>
<name>A0ACB8BAB2_9AGAM</name>
<dbReference type="Proteomes" id="UP000790709">
    <property type="component" value="Unassembled WGS sequence"/>
</dbReference>